<evidence type="ECO:0000256" key="2">
    <source>
        <dbReference type="ARBA" id="ARBA00022603"/>
    </source>
</evidence>
<evidence type="ECO:0000313" key="8">
    <source>
        <dbReference type="Ensembl" id="ENSTRUP00000051352.2"/>
    </source>
</evidence>
<dbReference type="GeneTree" id="ENSGT00940000155317"/>
<keyword evidence="9" id="KW-1185">Reference proteome</keyword>
<evidence type="ECO:0000256" key="5">
    <source>
        <dbReference type="ARBA" id="ARBA00022867"/>
    </source>
</evidence>
<protein>
    <recommendedName>
        <fullName evidence="1">catechol O-methyltransferase</fullName>
        <ecNumber evidence="1">2.1.1.6</ecNumber>
    </recommendedName>
</protein>
<dbReference type="InterPro" id="IPR002935">
    <property type="entry name" value="SAM_O-MeTrfase"/>
</dbReference>
<reference evidence="8 9" key="1">
    <citation type="journal article" date="2011" name="Genome Biol. Evol.">
        <title>Integration of the genetic map and genome assembly of fugu facilitates insights into distinct features of genome evolution in teleosts and mammals.</title>
        <authorList>
            <person name="Kai W."/>
            <person name="Kikuchi K."/>
            <person name="Tohari S."/>
            <person name="Chew A.K."/>
            <person name="Tay A."/>
            <person name="Fujiwara A."/>
            <person name="Hosoya S."/>
            <person name="Suetake H."/>
            <person name="Naruse K."/>
            <person name="Brenner S."/>
            <person name="Suzuki Y."/>
            <person name="Venkatesh B."/>
        </authorList>
    </citation>
    <scope>NUCLEOTIDE SEQUENCE [LARGE SCALE GENOMIC DNA]</scope>
</reference>
<dbReference type="OMA" id="IFMVSSH"/>
<dbReference type="Ensembl" id="ENSTRUT00000050218.2">
    <property type="protein sequence ID" value="ENSTRUP00000051352.2"/>
    <property type="gene ID" value="ENSTRUG00000007731.3"/>
</dbReference>
<evidence type="ECO:0000256" key="1">
    <source>
        <dbReference type="ARBA" id="ARBA00012880"/>
    </source>
</evidence>
<dbReference type="PANTHER" id="PTHR43836">
    <property type="entry name" value="CATECHOL O-METHYLTRANSFERASE 1-RELATED"/>
    <property type="match status" value="1"/>
</dbReference>
<dbReference type="RefSeq" id="XP_029703076.1">
    <property type="nucleotide sequence ID" value="XM_029847216.1"/>
</dbReference>
<dbReference type="EC" id="2.1.1.6" evidence="1"/>
<dbReference type="Proteomes" id="UP000005226">
    <property type="component" value="Chromosome 14"/>
</dbReference>
<dbReference type="GO" id="GO:0016206">
    <property type="term" value="F:catechol O-methyltransferase activity"/>
    <property type="evidence" value="ECO:0007669"/>
    <property type="project" value="UniProtKB-EC"/>
</dbReference>
<dbReference type="GO" id="GO:0032259">
    <property type="term" value="P:methylation"/>
    <property type="evidence" value="ECO:0007669"/>
    <property type="project" value="UniProtKB-KW"/>
</dbReference>
<dbReference type="AlphaFoldDB" id="A0A3B5KD55"/>
<keyword evidence="4" id="KW-0949">S-adenosyl-L-methionine</keyword>
<name>A0A3B5KD55_TAKRU</name>
<dbReference type="OrthoDB" id="186626at2759"/>
<dbReference type="SUPFAM" id="SSF53335">
    <property type="entry name" value="S-adenosyl-L-methionine-dependent methyltransferases"/>
    <property type="match status" value="1"/>
</dbReference>
<reference evidence="8" key="2">
    <citation type="submission" date="2025-08" db="UniProtKB">
        <authorList>
            <consortium name="Ensembl"/>
        </authorList>
    </citation>
    <scope>IDENTIFICATION</scope>
</reference>
<accession>A0A3B5KD55</accession>
<proteinExistence type="inferred from homology"/>
<evidence type="ECO:0000256" key="7">
    <source>
        <dbReference type="ARBA" id="ARBA00023453"/>
    </source>
</evidence>
<keyword evidence="2" id="KW-0489">Methyltransferase</keyword>
<dbReference type="InterPro" id="IPR029063">
    <property type="entry name" value="SAM-dependent_MTases_sf"/>
</dbReference>
<dbReference type="PROSITE" id="PS51682">
    <property type="entry name" value="SAM_OMT_I"/>
    <property type="match status" value="1"/>
</dbReference>
<evidence type="ECO:0000256" key="6">
    <source>
        <dbReference type="ARBA" id="ARBA00022939"/>
    </source>
</evidence>
<dbReference type="KEGG" id="tru:101070454"/>
<comment type="similarity">
    <text evidence="7">Belongs to the class I-like SAM-binding methyltransferase superfamily. Cation-dependent O-methyltransferase family.</text>
</comment>
<dbReference type="GeneID" id="101070454"/>
<dbReference type="PANTHER" id="PTHR43836:SF3">
    <property type="entry name" value="CATECHOL O-METHYLTRANSFERASE"/>
    <property type="match status" value="1"/>
</dbReference>
<dbReference type="STRING" id="31033.ENSTRUP00000051352"/>
<reference evidence="8" key="3">
    <citation type="submission" date="2025-09" db="UniProtKB">
        <authorList>
            <consortium name="Ensembl"/>
        </authorList>
    </citation>
    <scope>IDENTIFICATION</scope>
</reference>
<dbReference type="GO" id="GO:0042424">
    <property type="term" value="P:catecholamine catabolic process"/>
    <property type="evidence" value="ECO:0007669"/>
    <property type="project" value="TreeGrafter"/>
</dbReference>
<dbReference type="GO" id="GO:0032502">
    <property type="term" value="P:developmental process"/>
    <property type="evidence" value="ECO:0007669"/>
    <property type="project" value="TreeGrafter"/>
</dbReference>
<evidence type="ECO:0000313" key="9">
    <source>
        <dbReference type="Proteomes" id="UP000005226"/>
    </source>
</evidence>
<dbReference type="RefSeq" id="XP_003970724.2">
    <property type="nucleotide sequence ID" value="XM_003970675.3"/>
</dbReference>
<dbReference type="Gene3D" id="3.40.50.150">
    <property type="entry name" value="Vaccinia Virus protein VP39"/>
    <property type="match status" value="1"/>
</dbReference>
<keyword evidence="5" id="KW-0531">Neurotransmitter degradation</keyword>
<organism evidence="8 9">
    <name type="scientific">Takifugu rubripes</name>
    <name type="common">Japanese pufferfish</name>
    <name type="synonym">Fugu rubripes</name>
    <dbReference type="NCBI Taxonomy" id="31033"/>
    <lineage>
        <taxon>Eukaryota</taxon>
        <taxon>Metazoa</taxon>
        <taxon>Chordata</taxon>
        <taxon>Craniata</taxon>
        <taxon>Vertebrata</taxon>
        <taxon>Euteleostomi</taxon>
        <taxon>Actinopterygii</taxon>
        <taxon>Neopterygii</taxon>
        <taxon>Teleostei</taxon>
        <taxon>Neoteleostei</taxon>
        <taxon>Acanthomorphata</taxon>
        <taxon>Eupercaria</taxon>
        <taxon>Tetraodontiformes</taxon>
        <taxon>Tetradontoidea</taxon>
        <taxon>Tetraodontidae</taxon>
        <taxon>Takifugu</taxon>
    </lineage>
</organism>
<dbReference type="GO" id="GO:0042417">
    <property type="term" value="P:dopamine metabolic process"/>
    <property type="evidence" value="ECO:0007669"/>
    <property type="project" value="TreeGrafter"/>
</dbReference>
<dbReference type="Pfam" id="PF01596">
    <property type="entry name" value="Methyltransf_3"/>
    <property type="match status" value="1"/>
</dbReference>
<evidence type="ECO:0000256" key="4">
    <source>
        <dbReference type="ARBA" id="ARBA00022691"/>
    </source>
</evidence>
<dbReference type="InParanoid" id="A0A3B5KD55"/>
<gene>
    <name evidence="8" type="primary">LOC101070454</name>
</gene>
<keyword evidence="3" id="KW-0808">Transferase</keyword>
<keyword evidence="6" id="KW-0128">Catecholamine metabolism</keyword>
<evidence type="ECO:0000256" key="3">
    <source>
        <dbReference type="ARBA" id="ARBA00022679"/>
    </source>
</evidence>
<sequence length="261" mass="28759">MWLVAVSVPLIPVVIVAFSRYGGLFTALCHRALAWTNRVLLRRKVCVRSTHAYVFSNCTHGKVDSVLETFDLYGNTHPSLSISPQMSAVLDEAVMRVRPSLVLELGMHCGYSSVRLLRLLPPAGRLVTVEVDPVTAELGEEILLVAGFKHSQFQVLTSSSARAIPTLRPHVGADKGASEGFGLVLMDHDPQQYLPDLIALEREELLSPSGCTILLINRTQRHGDVGDVVAHVSGRSDFYSVRSEHCFMVEIVYCRKPTNVL</sequence>